<reference evidence="2 3" key="1">
    <citation type="journal article" date="2018" name="IMA Fungus">
        <title>IMA Genome-F 9: Draft genome sequence of Annulohypoxylon stygium, Aspergillus mulundensis, Berkeleyomyces basicola (syn. Thielaviopsis basicola), Ceratocystis smalleyi, two Cercospora beticola strains, Coleophoma cylindrospora, Fusarium fracticaudum, Phialophora cf. hyalina, and Morchella septimelata.</title>
        <authorList>
            <person name="Wingfield B.D."/>
            <person name="Bills G.F."/>
            <person name="Dong Y."/>
            <person name="Huang W."/>
            <person name="Nel W.J."/>
            <person name="Swalarsk-Parry B.S."/>
            <person name="Vaghefi N."/>
            <person name="Wilken P.M."/>
            <person name="An Z."/>
            <person name="de Beer Z.W."/>
            <person name="De Vos L."/>
            <person name="Chen L."/>
            <person name="Duong T.A."/>
            <person name="Gao Y."/>
            <person name="Hammerbacher A."/>
            <person name="Kikkert J.R."/>
            <person name="Li Y."/>
            <person name="Li H."/>
            <person name="Li K."/>
            <person name="Li Q."/>
            <person name="Liu X."/>
            <person name="Ma X."/>
            <person name="Naidoo K."/>
            <person name="Pethybridge S.J."/>
            <person name="Sun J."/>
            <person name="Steenkamp E.T."/>
            <person name="van der Nest M.A."/>
            <person name="van Wyk S."/>
            <person name="Wingfield M.J."/>
            <person name="Xiong C."/>
            <person name="Yue Q."/>
            <person name="Zhang X."/>
        </authorList>
    </citation>
    <scope>NUCLEOTIDE SEQUENCE [LARGE SCALE GENOMIC DNA]</scope>
    <source>
        <strain evidence="2 3">DSM 5745</strain>
    </source>
</reference>
<dbReference type="OrthoDB" id="5418867at2759"/>
<feature type="compositionally biased region" description="Low complexity" evidence="1">
    <location>
        <begin position="112"/>
        <end position="121"/>
    </location>
</feature>
<dbReference type="STRING" id="1810919.A0A3D8RA51"/>
<dbReference type="RefSeq" id="XP_026601436.1">
    <property type="nucleotide sequence ID" value="XM_026750432.1"/>
</dbReference>
<feature type="compositionally biased region" description="Acidic residues" evidence="1">
    <location>
        <begin position="200"/>
        <end position="212"/>
    </location>
</feature>
<feature type="region of interest" description="Disordered" evidence="1">
    <location>
        <begin position="112"/>
        <end position="212"/>
    </location>
</feature>
<dbReference type="Proteomes" id="UP000256690">
    <property type="component" value="Unassembled WGS sequence"/>
</dbReference>
<name>A0A3D8RA51_9EURO</name>
<evidence type="ECO:0000313" key="3">
    <source>
        <dbReference type="Proteomes" id="UP000256690"/>
    </source>
</evidence>
<keyword evidence="3" id="KW-1185">Reference proteome</keyword>
<organism evidence="2 3">
    <name type="scientific">Aspergillus mulundensis</name>
    <dbReference type="NCBI Taxonomy" id="1810919"/>
    <lineage>
        <taxon>Eukaryota</taxon>
        <taxon>Fungi</taxon>
        <taxon>Dikarya</taxon>
        <taxon>Ascomycota</taxon>
        <taxon>Pezizomycotina</taxon>
        <taxon>Eurotiomycetes</taxon>
        <taxon>Eurotiomycetidae</taxon>
        <taxon>Eurotiales</taxon>
        <taxon>Aspergillaceae</taxon>
        <taxon>Aspergillus</taxon>
        <taxon>Aspergillus subgen. Nidulantes</taxon>
    </lineage>
</organism>
<accession>A0A3D8RA51</accession>
<feature type="compositionally biased region" description="Basic residues" evidence="1">
    <location>
        <begin position="86"/>
        <end position="95"/>
    </location>
</feature>
<evidence type="ECO:0000256" key="1">
    <source>
        <dbReference type="SAM" id="MobiDB-lite"/>
    </source>
</evidence>
<gene>
    <name evidence="2" type="ORF">DSM5745_08416</name>
</gene>
<dbReference type="EMBL" id="PVWQ01000010">
    <property type="protein sequence ID" value="RDW70905.1"/>
    <property type="molecule type" value="Genomic_DNA"/>
</dbReference>
<evidence type="ECO:0000313" key="2">
    <source>
        <dbReference type="EMBL" id="RDW70905.1"/>
    </source>
</evidence>
<feature type="region of interest" description="Disordered" evidence="1">
    <location>
        <begin position="61"/>
        <end position="96"/>
    </location>
</feature>
<protein>
    <recommendedName>
        <fullName evidence="4">AT hook motif protein</fullName>
    </recommendedName>
</protein>
<feature type="compositionally biased region" description="Basic and acidic residues" evidence="1">
    <location>
        <begin position="163"/>
        <end position="177"/>
    </location>
</feature>
<dbReference type="AlphaFoldDB" id="A0A3D8RA51"/>
<sequence>MVMTWNAESDARLFLGVLNQLRDAKLKLDNQKLAEFMGPDCLPGAIVNRIARLRRMAEAEGGGSANADGDVADNGDAETTPQVSPQKRKGGRKPRAAVAAIAALNDAADATGDIDTAGRAGPDSSPQVSPQKRKTGPKPGGSAAPRGKKVKAVEAETGAEAEVAVKREEDHDMHEAGDREDDQVMQEPENREGAVKWEEDQAMQESESDEVA</sequence>
<feature type="compositionally biased region" description="Basic and acidic residues" evidence="1">
    <location>
        <begin position="188"/>
        <end position="199"/>
    </location>
</feature>
<dbReference type="GeneID" id="38118786"/>
<proteinExistence type="predicted"/>
<comment type="caution">
    <text evidence="2">The sequence shown here is derived from an EMBL/GenBank/DDBJ whole genome shotgun (WGS) entry which is preliminary data.</text>
</comment>
<evidence type="ECO:0008006" key="4">
    <source>
        <dbReference type="Google" id="ProtNLM"/>
    </source>
</evidence>